<feature type="transmembrane region" description="Helical" evidence="7">
    <location>
        <begin position="12"/>
        <end position="33"/>
    </location>
</feature>
<evidence type="ECO:0000313" key="10">
    <source>
        <dbReference type="Proteomes" id="UP000295198"/>
    </source>
</evidence>
<dbReference type="Pfam" id="PF04239">
    <property type="entry name" value="DUF421"/>
    <property type="match status" value="1"/>
</dbReference>
<evidence type="ECO:0000256" key="7">
    <source>
        <dbReference type="SAM" id="Phobius"/>
    </source>
</evidence>
<dbReference type="AlphaFoldDB" id="A0A4Q4ZKV7"/>
<dbReference type="InterPro" id="IPR007353">
    <property type="entry name" value="DUF421"/>
</dbReference>
<evidence type="ECO:0000259" key="8">
    <source>
        <dbReference type="Pfam" id="PF04239"/>
    </source>
</evidence>
<dbReference type="EMBL" id="SDKM01000001">
    <property type="protein sequence ID" value="RYP89057.1"/>
    <property type="molecule type" value="Genomic_DNA"/>
</dbReference>
<evidence type="ECO:0000256" key="2">
    <source>
        <dbReference type="ARBA" id="ARBA00006448"/>
    </source>
</evidence>
<dbReference type="PANTHER" id="PTHR34582:SF6">
    <property type="entry name" value="UPF0702 TRANSMEMBRANE PROTEIN YCAP"/>
    <property type="match status" value="1"/>
</dbReference>
<proteinExistence type="inferred from homology"/>
<dbReference type="Proteomes" id="UP000295198">
    <property type="component" value="Unassembled WGS sequence"/>
</dbReference>
<dbReference type="GO" id="GO:0005886">
    <property type="term" value="C:plasma membrane"/>
    <property type="evidence" value="ECO:0007669"/>
    <property type="project" value="UniProtKB-SubCell"/>
</dbReference>
<keyword evidence="5 7" id="KW-1133">Transmembrane helix</keyword>
<gene>
    <name evidence="9" type="ORF">EKO23_01115</name>
</gene>
<organism evidence="9 10">
    <name type="scientific">Nocardioides guangzhouensis</name>
    <dbReference type="NCBI Taxonomy" id="2497878"/>
    <lineage>
        <taxon>Bacteria</taxon>
        <taxon>Bacillati</taxon>
        <taxon>Actinomycetota</taxon>
        <taxon>Actinomycetes</taxon>
        <taxon>Propionibacteriales</taxon>
        <taxon>Nocardioidaceae</taxon>
        <taxon>Nocardioides</taxon>
    </lineage>
</organism>
<dbReference type="OrthoDB" id="3266405at2"/>
<evidence type="ECO:0000313" key="9">
    <source>
        <dbReference type="EMBL" id="RYP89057.1"/>
    </source>
</evidence>
<comment type="similarity">
    <text evidence="2">Belongs to the UPF0702 family.</text>
</comment>
<dbReference type="InterPro" id="IPR023090">
    <property type="entry name" value="UPF0702_alpha/beta_dom_sf"/>
</dbReference>
<keyword evidence="10" id="KW-1185">Reference proteome</keyword>
<comment type="subcellular location">
    <subcellularLocation>
        <location evidence="1">Cell membrane</location>
        <topology evidence="1">Multi-pass membrane protein</topology>
    </subcellularLocation>
</comment>
<comment type="caution">
    <text evidence="9">The sequence shown here is derived from an EMBL/GenBank/DDBJ whole genome shotgun (WGS) entry which is preliminary data.</text>
</comment>
<feature type="domain" description="YetF C-terminal" evidence="8">
    <location>
        <begin position="89"/>
        <end position="154"/>
    </location>
</feature>
<dbReference type="Gene3D" id="3.30.240.20">
    <property type="entry name" value="bsu07140 like domains"/>
    <property type="match status" value="1"/>
</dbReference>
<keyword evidence="6 7" id="KW-0472">Membrane</keyword>
<dbReference type="RefSeq" id="WP_134713180.1">
    <property type="nucleotide sequence ID" value="NZ_SDKM01000001.1"/>
</dbReference>
<accession>A0A4Q4ZKV7</accession>
<evidence type="ECO:0000256" key="5">
    <source>
        <dbReference type="ARBA" id="ARBA00022989"/>
    </source>
</evidence>
<name>A0A4Q4ZKV7_9ACTN</name>
<evidence type="ECO:0000256" key="6">
    <source>
        <dbReference type="ARBA" id="ARBA00023136"/>
    </source>
</evidence>
<keyword evidence="3" id="KW-1003">Cell membrane</keyword>
<feature type="transmembrane region" description="Helical" evidence="7">
    <location>
        <begin position="45"/>
        <end position="64"/>
    </location>
</feature>
<evidence type="ECO:0000256" key="3">
    <source>
        <dbReference type="ARBA" id="ARBA00022475"/>
    </source>
</evidence>
<reference evidence="9 10" key="1">
    <citation type="submission" date="2019-01" db="EMBL/GenBank/DDBJ databases">
        <title>Nocardioides guangzhouensis sp. nov., an actinobacterium isolated from soil.</title>
        <authorList>
            <person name="Fu Y."/>
            <person name="Cai Y."/>
            <person name="Lin Z."/>
            <person name="Chen P."/>
        </authorList>
    </citation>
    <scope>NUCLEOTIDE SEQUENCE [LARGE SCALE GENOMIC DNA]</scope>
    <source>
        <strain evidence="9 10">130</strain>
    </source>
</reference>
<keyword evidence="4 7" id="KW-0812">Transmembrane</keyword>
<evidence type="ECO:0000256" key="4">
    <source>
        <dbReference type="ARBA" id="ARBA00022692"/>
    </source>
</evidence>
<evidence type="ECO:0000256" key="1">
    <source>
        <dbReference type="ARBA" id="ARBA00004651"/>
    </source>
</evidence>
<feature type="transmembrane region" description="Helical" evidence="7">
    <location>
        <begin position="70"/>
        <end position="87"/>
    </location>
</feature>
<protein>
    <submittedName>
        <fullName evidence="9">DUF421 domain-containing protein</fullName>
    </submittedName>
</protein>
<dbReference type="PANTHER" id="PTHR34582">
    <property type="entry name" value="UPF0702 TRANSMEMBRANE PROTEIN YCAP"/>
    <property type="match status" value="1"/>
</dbReference>
<sequence length="179" mass="19513">MNDFGHYLHLASYPALAVILTTAVMYLLLVWLLHTWGPRLLANPSSHTTATMVVLGAIVGRASLGLSPNLEAGVLALATVLVVMAVLSRLRRHQRDRAEVIVLEGVMQGETLRRLGLTEGDVWSRLRQAGRGSLDDLALALLEPSGVVTLLVDGTPLRREALADVRGNEHLPDRLFTDR</sequence>